<accession>A0AAV7WDX2</accession>
<proteinExistence type="predicted"/>
<gene>
    <name evidence="1" type="ORF">NDU88_007561</name>
</gene>
<reference evidence="1" key="1">
    <citation type="journal article" date="2022" name="bioRxiv">
        <title>Sequencing and chromosome-scale assembly of the giantPleurodeles waltlgenome.</title>
        <authorList>
            <person name="Brown T."/>
            <person name="Elewa A."/>
            <person name="Iarovenko S."/>
            <person name="Subramanian E."/>
            <person name="Araus A.J."/>
            <person name="Petzold A."/>
            <person name="Susuki M."/>
            <person name="Suzuki K.-i.T."/>
            <person name="Hayashi T."/>
            <person name="Toyoda A."/>
            <person name="Oliveira C."/>
            <person name="Osipova E."/>
            <person name="Leigh N.D."/>
            <person name="Simon A."/>
            <person name="Yun M.H."/>
        </authorList>
    </citation>
    <scope>NUCLEOTIDE SEQUENCE</scope>
    <source>
        <strain evidence="1">20211129_DDA</strain>
        <tissue evidence="1">Liver</tissue>
    </source>
</reference>
<name>A0AAV7WDX2_PLEWA</name>
<evidence type="ECO:0000313" key="2">
    <source>
        <dbReference type="Proteomes" id="UP001066276"/>
    </source>
</evidence>
<evidence type="ECO:0000313" key="1">
    <source>
        <dbReference type="EMBL" id="KAJ1212254.1"/>
    </source>
</evidence>
<dbReference type="EMBL" id="JANPWB010000002">
    <property type="protein sequence ID" value="KAJ1212254.1"/>
    <property type="molecule type" value="Genomic_DNA"/>
</dbReference>
<dbReference type="Proteomes" id="UP001066276">
    <property type="component" value="Chromosome 1_2"/>
</dbReference>
<dbReference type="AlphaFoldDB" id="A0AAV7WDX2"/>
<organism evidence="1 2">
    <name type="scientific">Pleurodeles waltl</name>
    <name type="common">Iberian ribbed newt</name>
    <dbReference type="NCBI Taxonomy" id="8319"/>
    <lineage>
        <taxon>Eukaryota</taxon>
        <taxon>Metazoa</taxon>
        <taxon>Chordata</taxon>
        <taxon>Craniata</taxon>
        <taxon>Vertebrata</taxon>
        <taxon>Euteleostomi</taxon>
        <taxon>Amphibia</taxon>
        <taxon>Batrachia</taxon>
        <taxon>Caudata</taxon>
        <taxon>Salamandroidea</taxon>
        <taxon>Salamandridae</taxon>
        <taxon>Pleurodelinae</taxon>
        <taxon>Pleurodeles</taxon>
    </lineage>
</organism>
<keyword evidence="2" id="KW-1185">Reference proteome</keyword>
<sequence length="111" mass="12885">MALVSRPRYTCINQVKCLSAVGAQCYSCVKHAGSQVLRRKYLRIQIQRSHRSSLYRVKASNAPWKQKYDRFRKMSHLELLPRKGFLSRESHVKQECPVKRGTIPPSSVKQI</sequence>
<comment type="caution">
    <text evidence="1">The sequence shown here is derived from an EMBL/GenBank/DDBJ whole genome shotgun (WGS) entry which is preliminary data.</text>
</comment>
<protein>
    <submittedName>
        <fullName evidence="1">Uncharacterized protein</fullName>
    </submittedName>
</protein>